<proteinExistence type="predicted"/>
<gene>
    <name evidence="8" type="ORF">F4559_003620</name>
</gene>
<dbReference type="PANTHER" id="PTHR23513:SF11">
    <property type="entry name" value="STAPHYLOFERRIN A TRANSPORTER"/>
    <property type="match status" value="1"/>
</dbReference>
<evidence type="ECO:0000256" key="5">
    <source>
        <dbReference type="ARBA" id="ARBA00022989"/>
    </source>
</evidence>
<keyword evidence="9" id="KW-1185">Reference proteome</keyword>
<reference evidence="8 9" key="1">
    <citation type="submission" date="2020-08" db="EMBL/GenBank/DDBJ databases">
        <title>Sequencing the genomes of 1000 actinobacteria strains.</title>
        <authorList>
            <person name="Klenk H.-P."/>
        </authorList>
    </citation>
    <scope>NUCLEOTIDE SEQUENCE [LARGE SCALE GENOMIC DNA]</scope>
    <source>
        <strain evidence="8 9">DSM 45084</strain>
    </source>
</reference>
<comment type="caution">
    <text evidence="8">The sequence shown here is derived from an EMBL/GenBank/DDBJ whole genome shotgun (WGS) entry which is preliminary data.</text>
</comment>
<evidence type="ECO:0000256" key="6">
    <source>
        <dbReference type="ARBA" id="ARBA00023136"/>
    </source>
</evidence>
<evidence type="ECO:0000256" key="2">
    <source>
        <dbReference type="ARBA" id="ARBA00022448"/>
    </source>
</evidence>
<protein>
    <submittedName>
        <fullName evidence="8">MFS family permease</fullName>
    </submittedName>
</protein>
<organism evidence="8 9">
    <name type="scientific">Saccharothrix violaceirubra</name>
    <dbReference type="NCBI Taxonomy" id="413306"/>
    <lineage>
        <taxon>Bacteria</taxon>
        <taxon>Bacillati</taxon>
        <taxon>Actinomycetota</taxon>
        <taxon>Actinomycetes</taxon>
        <taxon>Pseudonocardiales</taxon>
        <taxon>Pseudonocardiaceae</taxon>
        <taxon>Saccharothrix</taxon>
    </lineage>
</organism>
<dbReference type="InterPro" id="IPR036259">
    <property type="entry name" value="MFS_trans_sf"/>
</dbReference>
<evidence type="ECO:0000313" key="8">
    <source>
        <dbReference type="EMBL" id="MBB4966261.1"/>
    </source>
</evidence>
<dbReference type="Gene3D" id="1.20.1250.20">
    <property type="entry name" value="MFS general substrate transporter like domains"/>
    <property type="match status" value="1"/>
</dbReference>
<dbReference type="SUPFAM" id="SSF103473">
    <property type="entry name" value="MFS general substrate transporter"/>
    <property type="match status" value="1"/>
</dbReference>
<feature type="transmembrane region" description="Helical" evidence="7">
    <location>
        <begin position="284"/>
        <end position="302"/>
    </location>
</feature>
<evidence type="ECO:0000256" key="7">
    <source>
        <dbReference type="SAM" id="Phobius"/>
    </source>
</evidence>
<feature type="transmembrane region" description="Helical" evidence="7">
    <location>
        <begin position="81"/>
        <end position="102"/>
    </location>
</feature>
<accession>A0A7W7T4A6</accession>
<dbReference type="InterPro" id="IPR010290">
    <property type="entry name" value="TM_effector"/>
</dbReference>
<dbReference type="Proteomes" id="UP000542674">
    <property type="component" value="Unassembled WGS sequence"/>
</dbReference>
<keyword evidence="2" id="KW-0813">Transport</keyword>
<feature type="transmembrane region" description="Helical" evidence="7">
    <location>
        <begin position="220"/>
        <end position="239"/>
    </location>
</feature>
<feature type="transmembrane region" description="Helical" evidence="7">
    <location>
        <begin position="308"/>
        <end position="330"/>
    </location>
</feature>
<dbReference type="Pfam" id="PF05977">
    <property type="entry name" value="MFS_3"/>
    <property type="match status" value="1"/>
</dbReference>
<feature type="transmembrane region" description="Helical" evidence="7">
    <location>
        <begin position="146"/>
        <end position="171"/>
    </location>
</feature>
<evidence type="ECO:0000256" key="3">
    <source>
        <dbReference type="ARBA" id="ARBA00022475"/>
    </source>
</evidence>
<evidence type="ECO:0000256" key="1">
    <source>
        <dbReference type="ARBA" id="ARBA00004651"/>
    </source>
</evidence>
<feature type="transmembrane region" description="Helical" evidence="7">
    <location>
        <begin position="19"/>
        <end position="43"/>
    </location>
</feature>
<feature type="transmembrane region" description="Helical" evidence="7">
    <location>
        <begin position="251"/>
        <end position="272"/>
    </location>
</feature>
<name>A0A7W7T4A6_9PSEU</name>
<evidence type="ECO:0000256" key="4">
    <source>
        <dbReference type="ARBA" id="ARBA00022692"/>
    </source>
</evidence>
<evidence type="ECO:0000313" key="9">
    <source>
        <dbReference type="Proteomes" id="UP000542674"/>
    </source>
</evidence>
<keyword evidence="4 7" id="KW-0812">Transmembrane</keyword>
<dbReference type="AlphaFoldDB" id="A0A7W7T4A6"/>
<dbReference type="GO" id="GO:0005886">
    <property type="term" value="C:plasma membrane"/>
    <property type="evidence" value="ECO:0007669"/>
    <property type="project" value="UniProtKB-SubCell"/>
</dbReference>
<keyword evidence="3" id="KW-1003">Cell membrane</keyword>
<keyword evidence="6 7" id="KW-0472">Membrane</keyword>
<feature type="transmembrane region" description="Helical" evidence="7">
    <location>
        <begin position="370"/>
        <end position="393"/>
    </location>
</feature>
<dbReference type="CDD" id="cd06173">
    <property type="entry name" value="MFS_MefA_like"/>
    <property type="match status" value="1"/>
</dbReference>
<feature type="transmembrane region" description="Helical" evidence="7">
    <location>
        <begin position="177"/>
        <end position="199"/>
    </location>
</feature>
<feature type="transmembrane region" description="Helical" evidence="7">
    <location>
        <begin position="49"/>
        <end position="69"/>
    </location>
</feature>
<sequence>MGQGLGAAFPALRERHYRVFWITGLVSNTGTAMQAVALDWYVLTITGSGTAVGWAIGLQYAPVLLFGLWGGSVVDRFPRRTVLLVAQTLYALQAATLAVLVFTGTAQLWAIYALSFLLGSVFLVENPTRLSFVSELVGRTLIPNAASLNIASLTAARLTGPAIGGLLITWVGPGWVFAVNFVSFGVVIGGLLSIATRAAPRRATISASAGVTYVLGRPGLVGVLAAFGVVATFGLNFPITLTMFAGEEFGLGAWGLGVMSTAMAVGMVAGTVTVGRRVFPSVRTVMVAAVAFGVLECVAAVMPVYPAFLVVLAATGFAVMSLNTFVSAYVQLDVTEAVRSRVMAIYTVISMGGTPIGGPIIGWVSEHAGVRVGMAAGGVVSIAFGLGAALWFARRGGLAVMPSPTSRAVST</sequence>
<feature type="transmembrane region" description="Helical" evidence="7">
    <location>
        <begin position="342"/>
        <end position="364"/>
    </location>
</feature>
<comment type="subcellular location">
    <subcellularLocation>
        <location evidence="1">Cell membrane</location>
        <topology evidence="1">Multi-pass membrane protein</topology>
    </subcellularLocation>
</comment>
<feature type="transmembrane region" description="Helical" evidence="7">
    <location>
        <begin position="108"/>
        <end position="125"/>
    </location>
</feature>
<dbReference type="EMBL" id="JACHJS010000001">
    <property type="protein sequence ID" value="MBB4966261.1"/>
    <property type="molecule type" value="Genomic_DNA"/>
</dbReference>
<dbReference type="PANTHER" id="PTHR23513">
    <property type="entry name" value="INTEGRAL MEMBRANE EFFLUX PROTEIN-RELATED"/>
    <property type="match status" value="1"/>
</dbReference>
<keyword evidence="5 7" id="KW-1133">Transmembrane helix</keyword>
<dbReference type="RefSeq" id="WP_184670145.1">
    <property type="nucleotide sequence ID" value="NZ_BAABAI010000026.1"/>
</dbReference>